<evidence type="ECO:0000313" key="1">
    <source>
        <dbReference type="EMBL" id="KAJ3586476.1"/>
    </source>
</evidence>
<gene>
    <name evidence="1" type="ORF">NHX12_012874</name>
</gene>
<dbReference type="OrthoDB" id="6159439at2759"/>
<name>A0A9Q0DDQ1_9TELE</name>
<dbReference type="AlphaFoldDB" id="A0A9Q0DDQ1"/>
<comment type="caution">
    <text evidence="1">The sequence shown here is derived from an EMBL/GenBank/DDBJ whole genome shotgun (WGS) entry which is preliminary data.</text>
</comment>
<feature type="non-terminal residue" evidence="1">
    <location>
        <position position="73"/>
    </location>
</feature>
<protein>
    <submittedName>
        <fullName evidence="1">Uncharacterized protein</fullName>
    </submittedName>
</protein>
<dbReference type="Proteomes" id="UP001148018">
    <property type="component" value="Unassembled WGS sequence"/>
</dbReference>
<evidence type="ECO:0000313" key="2">
    <source>
        <dbReference type="Proteomes" id="UP001148018"/>
    </source>
</evidence>
<sequence>MTSCAHSSCRKDGAQQLRCPLDTRVQRHGMGKPGRNGRSPFAICCSKLMFPWMNPRSTDTKQSVLVPRLFLRE</sequence>
<accession>A0A9Q0DDQ1</accession>
<dbReference type="EMBL" id="JANIIK010000117">
    <property type="protein sequence ID" value="KAJ3586476.1"/>
    <property type="molecule type" value="Genomic_DNA"/>
</dbReference>
<organism evidence="1 2">
    <name type="scientific">Muraenolepis orangiensis</name>
    <name type="common">Patagonian moray cod</name>
    <dbReference type="NCBI Taxonomy" id="630683"/>
    <lineage>
        <taxon>Eukaryota</taxon>
        <taxon>Metazoa</taxon>
        <taxon>Chordata</taxon>
        <taxon>Craniata</taxon>
        <taxon>Vertebrata</taxon>
        <taxon>Euteleostomi</taxon>
        <taxon>Actinopterygii</taxon>
        <taxon>Neopterygii</taxon>
        <taxon>Teleostei</taxon>
        <taxon>Neoteleostei</taxon>
        <taxon>Acanthomorphata</taxon>
        <taxon>Zeiogadaria</taxon>
        <taxon>Gadariae</taxon>
        <taxon>Gadiformes</taxon>
        <taxon>Muraenolepidoidei</taxon>
        <taxon>Muraenolepididae</taxon>
        <taxon>Muraenolepis</taxon>
    </lineage>
</organism>
<proteinExistence type="predicted"/>
<keyword evidence="2" id="KW-1185">Reference proteome</keyword>
<reference evidence="1" key="1">
    <citation type="submission" date="2022-07" db="EMBL/GenBank/DDBJ databases">
        <title>Chromosome-level genome of Muraenolepis orangiensis.</title>
        <authorList>
            <person name="Kim J."/>
        </authorList>
    </citation>
    <scope>NUCLEOTIDE SEQUENCE</scope>
    <source>
        <strain evidence="1">KU_S4_2022</strain>
        <tissue evidence="1">Muscle</tissue>
    </source>
</reference>